<sequence>MSDGEDTDSAEEPPEDAGEEPPAEELTDPEEFEQRLDEAADLVEAAETEDDLDEADETIDGIEADLDAATLPTPEPEVDEDEDEEDVEPPDPKEPLEDRISDLRADIEEQRGPYVEDITDVLDSATTTITTSEWTHEGEDEVAKAVSLFCSEAGETLGESFEVTAEDPEGIAEELGEVTETIGETPLDPDDDAGTIAALLDQAETLTDDLDDAMVWSDLEVREQLRRQGFYDVLDPNVTKDFPPELSAINVYEAEGEVEPLLEALDSFDSDFMEENVLDALEHLAPEEAFDPVHALAQRRNKQPVRILGRIGDEAACDTLEDFLGGGDVELEKITLRSLGMIGAERSTDPVAQRLAADNREIRSAAARSLGLIGDTRAVEPLGDVLADDEADEVRASAAWALNQIGTERALETAAEYADDRSYLVQAEAEKAQGV</sequence>
<dbReference type="OrthoDB" id="293146at2157"/>
<evidence type="ECO:0000313" key="2">
    <source>
        <dbReference type="EMBL" id="MXR52756.1"/>
    </source>
</evidence>
<dbReference type="Gene3D" id="1.25.10.10">
    <property type="entry name" value="Leucine-rich Repeat Variant"/>
    <property type="match status" value="1"/>
</dbReference>
<dbReference type="GO" id="GO:0016491">
    <property type="term" value="F:oxidoreductase activity"/>
    <property type="evidence" value="ECO:0007669"/>
    <property type="project" value="TreeGrafter"/>
</dbReference>
<dbReference type="Pfam" id="PF13646">
    <property type="entry name" value="HEAT_2"/>
    <property type="match status" value="1"/>
</dbReference>
<dbReference type="PANTHER" id="PTHR12697">
    <property type="entry name" value="PBS LYASE HEAT-LIKE PROTEIN"/>
    <property type="match status" value="1"/>
</dbReference>
<organism evidence="2 3">
    <name type="scientific">Halovenus carboxidivorans</name>
    <dbReference type="NCBI Taxonomy" id="2692199"/>
    <lineage>
        <taxon>Archaea</taxon>
        <taxon>Methanobacteriati</taxon>
        <taxon>Methanobacteriota</taxon>
        <taxon>Stenosarchaea group</taxon>
        <taxon>Halobacteria</taxon>
        <taxon>Halobacteriales</taxon>
        <taxon>Haloarculaceae</taxon>
        <taxon>Halovenus</taxon>
    </lineage>
</organism>
<dbReference type="RefSeq" id="WP_159764895.1">
    <property type="nucleotide sequence ID" value="NZ_WUUT01000006.1"/>
</dbReference>
<feature type="region of interest" description="Disordered" evidence="1">
    <location>
        <begin position="1"/>
        <end position="99"/>
    </location>
</feature>
<dbReference type="SMART" id="SM00567">
    <property type="entry name" value="EZ_HEAT"/>
    <property type="match status" value="3"/>
</dbReference>
<feature type="compositionally biased region" description="Acidic residues" evidence="1">
    <location>
        <begin position="39"/>
        <end position="66"/>
    </location>
</feature>
<reference evidence="2 3" key="1">
    <citation type="submission" date="2019-12" db="EMBL/GenBank/DDBJ databases">
        <title>Isolation and characterization of three novel carbon monoxide-oxidizing members of Halobacteria from salione crusts and soils.</title>
        <authorList>
            <person name="Myers M.R."/>
            <person name="King G.M."/>
        </authorList>
    </citation>
    <scope>NUCLEOTIDE SEQUENCE [LARGE SCALE GENOMIC DNA]</scope>
    <source>
        <strain evidence="2 3">WSH3</strain>
    </source>
</reference>
<dbReference type="PANTHER" id="PTHR12697:SF5">
    <property type="entry name" value="DEOXYHYPUSINE HYDROXYLASE"/>
    <property type="match status" value="1"/>
</dbReference>
<dbReference type="Proteomes" id="UP000466535">
    <property type="component" value="Unassembled WGS sequence"/>
</dbReference>
<feature type="compositionally biased region" description="Acidic residues" evidence="1">
    <location>
        <begin position="1"/>
        <end position="31"/>
    </location>
</feature>
<protein>
    <submittedName>
        <fullName evidence="2">HEAT repeat domain-containing protein</fullName>
    </submittedName>
</protein>
<evidence type="ECO:0000256" key="1">
    <source>
        <dbReference type="SAM" id="MobiDB-lite"/>
    </source>
</evidence>
<accession>A0A6B0T936</accession>
<dbReference type="EMBL" id="WUUT01000006">
    <property type="protein sequence ID" value="MXR52756.1"/>
    <property type="molecule type" value="Genomic_DNA"/>
</dbReference>
<evidence type="ECO:0000313" key="3">
    <source>
        <dbReference type="Proteomes" id="UP000466535"/>
    </source>
</evidence>
<keyword evidence="3" id="KW-1185">Reference proteome</keyword>
<dbReference type="InterPro" id="IPR004155">
    <property type="entry name" value="PBS_lyase_HEAT"/>
</dbReference>
<gene>
    <name evidence="2" type="ORF">GRX03_14220</name>
</gene>
<dbReference type="AlphaFoldDB" id="A0A6B0T936"/>
<feature type="compositionally biased region" description="Basic and acidic residues" evidence="1">
    <location>
        <begin position="90"/>
        <end position="99"/>
    </location>
</feature>
<dbReference type="SUPFAM" id="SSF48371">
    <property type="entry name" value="ARM repeat"/>
    <property type="match status" value="1"/>
</dbReference>
<comment type="caution">
    <text evidence="2">The sequence shown here is derived from an EMBL/GenBank/DDBJ whole genome shotgun (WGS) entry which is preliminary data.</text>
</comment>
<proteinExistence type="predicted"/>
<feature type="compositionally biased region" description="Acidic residues" evidence="1">
    <location>
        <begin position="76"/>
        <end position="89"/>
    </location>
</feature>
<dbReference type="InterPro" id="IPR016024">
    <property type="entry name" value="ARM-type_fold"/>
</dbReference>
<dbReference type="InterPro" id="IPR011989">
    <property type="entry name" value="ARM-like"/>
</dbReference>
<name>A0A6B0T936_9EURY</name>